<dbReference type="InterPro" id="IPR046611">
    <property type="entry name" value="DUF6670"/>
</dbReference>
<dbReference type="Proteomes" id="UP000551501">
    <property type="component" value="Unassembled WGS sequence"/>
</dbReference>
<sequence length="362" mass="39945">MRQPVTTALSGLIAAALPLIDTRMAASEAPYTGTPAMVPHRDSRAQAMVHYGVFIPRLPEPYRYLNTMTLIGASGTEIFDNDALAAPDARDTTTVFSSTAHADQTFYRSYDAAADCEFAADGSHLAWGEDLTIDVADGTAHIVGSYETFDVDITSTITDQVSYFVRTPIYDHLSLLAPFTGAITDGDGVHEVSGLGTFEYAHAMTPQALCARPLPARFKLPADFFTYQVIELDERTQLLLTCVSARGRIMCLTVHLRVLGETARVFDDVSFEVLDYADRPCVDRWGRQMRVPARFRWIARDGGATIVDLEAVPDSTWRPGHGRGYAGAYRYRGRAFGDDAADTGYIEWVDVQNAPRHRWSGR</sequence>
<accession>A0A840F1A5</accession>
<comment type="caution">
    <text evidence="1">The sequence shown here is derived from an EMBL/GenBank/DDBJ whole genome shotgun (WGS) entry which is preliminary data.</text>
</comment>
<gene>
    <name evidence="1" type="ORF">BKA16_002850</name>
</gene>
<dbReference type="AlphaFoldDB" id="A0A840F1A5"/>
<dbReference type="RefSeq" id="WP_183371270.1">
    <property type="nucleotide sequence ID" value="NZ_BAABHL010000016.1"/>
</dbReference>
<keyword evidence="2" id="KW-1185">Reference proteome</keyword>
<organism evidence="1 2">
    <name type="scientific">Gordonia humi</name>
    <dbReference type="NCBI Taxonomy" id="686429"/>
    <lineage>
        <taxon>Bacteria</taxon>
        <taxon>Bacillati</taxon>
        <taxon>Actinomycetota</taxon>
        <taxon>Actinomycetes</taxon>
        <taxon>Mycobacteriales</taxon>
        <taxon>Gordoniaceae</taxon>
        <taxon>Gordonia</taxon>
    </lineage>
</organism>
<dbReference type="EMBL" id="JACIFP010000001">
    <property type="protein sequence ID" value="MBB4136298.1"/>
    <property type="molecule type" value="Genomic_DNA"/>
</dbReference>
<protein>
    <submittedName>
        <fullName evidence="1">Uncharacterized protein</fullName>
    </submittedName>
</protein>
<name>A0A840F1A5_9ACTN</name>
<evidence type="ECO:0000313" key="2">
    <source>
        <dbReference type="Proteomes" id="UP000551501"/>
    </source>
</evidence>
<reference evidence="1 2" key="1">
    <citation type="submission" date="2020-08" db="EMBL/GenBank/DDBJ databases">
        <title>Sequencing the genomes of 1000 actinobacteria strains.</title>
        <authorList>
            <person name="Klenk H.-P."/>
        </authorList>
    </citation>
    <scope>NUCLEOTIDE SEQUENCE [LARGE SCALE GENOMIC DNA]</scope>
    <source>
        <strain evidence="1 2">DSM 45298</strain>
    </source>
</reference>
<evidence type="ECO:0000313" key="1">
    <source>
        <dbReference type="EMBL" id="MBB4136298.1"/>
    </source>
</evidence>
<proteinExistence type="predicted"/>
<dbReference type="Pfam" id="PF20375">
    <property type="entry name" value="DUF6670"/>
    <property type="match status" value="1"/>
</dbReference>